<dbReference type="GO" id="GO:0000815">
    <property type="term" value="C:ESCRT III complex"/>
    <property type="evidence" value="ECO:0007669"/>
    <property type="project" value="TreeGrafter"/>
</dbReference>
<dbReference type="GO" id="GO:0015031">
    <property type="term" value="P:protein transport"/>
    <property type="evidence" value="ECO:0007669"/>
    <property type="project" value="UniProtKB-KW"/>
</dbReference>
<dbReference type="EMBL" id="CAEX01006162">
    <property type="protein sequence ID" value="CCD20715.1"/>
    <property type="molecule type" value="Genomic_DNA"/>
</dbReference>
<evidence type="ECO:0000256" key="2">
    <source>
        <dbReference type="ARBA" id="ARBA00006190"/>
    </source>
</evidence>
<dbReference type="Gene3D" id="6.10.250.1710">
    <property type="match status" value="1"/>
</dbReference>
<name>F9WT26_TRYVY</name>
<evidence type="ECO:0008006" key="9">
    <source>
        <dbReference type="Google" id="ProtNLM"/>
    </source>
</evidence>
<keyword evidence="4" id="KW-0967">Endosome</keyword>
<dbReference type="VEuPathDB" id="TriTrypDB:TvY486_0035800"/>
<evidence type="ECO:0000256" key="1">
    <source>
        <dbReference type="ARBA" id="ARBA00004608"/>
    </source>
</evidence>
<gene>
    <name evidence="7" type="ORF">TvY486_0035800</name>
</gene>
<dbReference type="Pfam" id="PF03357">
    <property type="entry name" value="Snf7"/>
    <property type="match status" value="1"/>
</dbReference>
<dbReference type="GO" id="GO:0005771">
    <property type="term" value="C:multivesicular body"/>
    <property type="evidence" value="ECO:0007669"/>
    <property type="project" value="TreeGrafter"/>
</dbReference>
<evidence type="ECO:0000256" key="3">
    <source>
        <dbReference type="ARBA" id="ARBA00022448"/>
    </source>
</evidence>
<sequence length="216" mass="24297">MGTSWSRNDHRPTAKCKAPGVAITSADRTQLELKLQCDKLAAALKKYEVVASEEYTKASHFLRSGDRRKALYCLKRRQAQITQINVVSDLLDTVKGLLDTVEFMSIQREVANALKCGKEELSKLNDLLNIEDIERLMDETAETVEEANRVNTLLGQSVHECNDDALLDELLGACEDVNTKTKSNISTLVVPTHELYRKIERESVNDESREETMINA</sequence>
<dbReference type="AlphaFoldDB" id="F9WT26"/>
<organism evidence="7 8">
    <name type="scientific">Trypanosoma vivax (strain Y486)</name>
    <dbReference type="NCBI Taxonomy" id="1055687"/>
    <lineage>
        <taxon>Eukaryota</taxon>
        <taxon>Discoba</taxon>
        <taxon>Euglenozoa</taxon>
        <taxon>Kinetoplastea</taxon>
        <taxon>Metakinetoplastina</taxon>
        <taxon>Trypanosomatida</taxon>
        <taxon>Trypanosomatidae</taxon>
        <taxon>Trypanosoma</taxon>
        <taxon>Duttonella</taxon>
    </lineage>
</organism>
<evidence type="ECO:0000256" key="5">
    <source>
        <dbReference type="ARBA" id="ARBA00022927"/>
    </source>
</evidence>
<reference evidence="7 8" key="1">
    <citation type="journal article" date="2012" name="Proc. Natl. Acad. Sci. U.S.A.">
        <title>Antigenic diversity is generated by distinct evolutionary mechanisms in African trypanosome species.</title>
        <authorList>
            <person name="Jackson A.P."/>
            <person name="Berry A."/>
            <person name="Aslett M."/>
            <person name="Allison H.C."/>
            <person name="Burton P."/>
            <person name="Vavrova-Anderson J."/>
            <person name="Brown R."/>
            <person name="Browne H."/>
            <person name="Corton N."/>
            <person name="Hauser H."/>
            <person name="Gamble J."/>
            <person name="Gilderthorp R."/>
            <person name="Marcello L."/>
            <person name="McQuillan J."/>
            <person name="Otto T.D."/>
            <person name="Quail M.A."/>
            <person name="Sanders M.J."/>
            <person name="van Tonder A."/>
            <person name="Ginger M.L."/>
            <person name="Field M.C."/>
            <person name="Barry J.D."/>
            <person name="Hertz-Fowler C."/>
            <person name="Berriman M."/>
        </authorList>
    </citation>
    <scope>NUCLEOTIDE SEQUENCE</scope>
    <source>
        <strain evidence="7 8">Y486</strain>
    </source>
</reference>
<evidence type="ECO:0000313" key="7">
    <source>
        <dbReference type="EMBL" id="CCD20715.1"/>
    </source>
</evidence>
<proteinExistence type="inferred from homology"/>
<dbReference type="GO" id="GO:0032511">
    <property type="term" value="P:late endosome to vacuole transport via multivesicular body sorting pathway"/>
    <property type="evidence" value="ECO:0007669"/>
    <property type="project" value="TreeGrafter"/>
</dbReference>
<dbReference type="InterPro" id="IPR005024">
    <property type="entry name" value="Snf7_fam"/>
</dbReference>
<dbReference type="GO" id="GO:0006900">
    <property type="term" value="P:vesicle budding from membrane"/>
    <property type="evidence" value="ECO:0007669"/>
    <property type="project" value="TreeGrafter"/>
</dbReference>
<accession>F9WT26</accession>
<comment type="subcellular location">
    <subcellularLocation>
        <location evidence="1">Endosome membrane</location>
    </subcellularLocation>
</comment>
<dbReference type="OMA" id="RAKQPAM"/>
<protein>
    <recommendedName>
        <fullName evidence="9">Charged multivesicular body protein 6</fullName>
    </recommendedName>
</protein>
<comment type="similarity">
    <text evidence="2">Belongs to the SNF7 family.</text>
</comment>
<evidence type="ECO:0000313" key="8">
    <source>
        <dbReference type="Proteomes" id="UP000009027"/>
    </source>
</evidence>
<dbReference type="PANTHER" id="PTHR22761:SF5">
    <property type="entry name" value="CHARGED MULTIVESICULAR BODY PROTEIN 6"/>
    <property type="match status" value="1"/>
</dbReference>
<keyword evidence="6" id="KW-0472">Membrane</keyword>
<dbReference type="PANTHER" id="PTHR22761">
    <property type="entry name" value="CHARGED MULTIVESICULAR BODY PROTEIN"/>
    <property type="match status" value="1"/>
</dbReference>
<keyword evidence="3" id="KW-0813">Transport</keyword>
<keyword evidence="5" id="KW-0653">Protein transport</keyword>
<keyword evidence="8" id="KW-1185">Reference proteome</keyword>
<evidence type="ECO:0000256" key="4">
    <source>
        <dbReference type="ARBA" id="ARBA00022753"/>
    </source>
</evidence>
<dbReference type="Proteomes" id="UP000009027">
    <property type="component" value="Unassembled WGS sequence"/>
</dbReference>
<evidence type="ECO:0000256" key="6">
    <source>
        <dbReference type="ARBA" id="ARBA00023136"/>
    </source>
</evidence>